<organism evidence="2 3">
    <name type="scientific">Tanacetum coccineum</name>
    <dbReference type="NCBI Taxonomy" id="301880"/>
    <lineage>
        <taxon>Eukaryota</taxon>
        <taxon>Viridiplantae</taxon>
        <taxon>Streptophyta</taxon>
        <taxon>Embryophyta</taxon>
        <taxon>Tracheophyta</taxon>
        <taxon>Spermatophyta</taxon>
        <taxon>Magnoliopsida</taxon>
        <taxon>eudicotyledons</taxon>
        <taxon>Gunneridae</taxon>
        <taxon>Pentapetalae</taxon>
        <taxon>asterids</taxon>
        <taxon>campanulids</taxon>
        <taxon>Asterales</taxon>
        <taxon>Asteraceae</taxon>
        <taxon>Asteroideae</taxon>
        <taxon>Anthemideae</taxon>
        <taxon>Anthemidinae</taxon>
        <taxon>Tanacetum</taxon>
    </lineage>
</organism>
<reference evidence="2" key="1">
    <citation type="journal article" date="2022" name="Int. J. Mol. Sci.">
        <title>Draft Genome of Tanacetum Coccineum: Genomic Comparison of Closely Related Tanacetum-Family Plants.</title>
        <authorList>
            <person name="Yamashiro T."/>
            <person name="Shiraishi A."/>
            <person name="Nakayama K."/>
            <person name="Satake H."/>
        </authorList>
    </citation>
    <scope>NUCLEOTIDE SEQUENCE</scope>
</reference>
<evidence type="ECO:0000313" key="3">
    <source>
        <dbReference type="Proteomes" id="UP001151760"/>
    </source>
</evidence>
<feature type="region of interest" description="Disordered" evidence="1">
    <location>
        <begin position="369"/>
        <end position="389"/>
    </location>
</feature>
<name>A0ABQ5IG46_9ASTR</name>
<feature type="compositionally biased region" description="Basic and acidic residues" evidence="1">
    <location>
        <begin position="376"/>
        <end position="387"/>
    </location>
</feature>
<evidence type="ECO:0000313" key="2">
    <source>
        <dbReference type="EMBL" id="GJT98303.1"/>
    </source>
</evidence>
<dbReference type="Proteomes" id="UP001151760">
    <property type="component" value="Unassembled WGS sequence"/>
</dbReference>
<proteinExistence type="predicted"/>
<reference evidence="2" key="2">
    <citation type="submission" date="2022-01" db="EMBL/GenBank/DDBJ databases">
        <authorList>
            <person name="Yamashiro T."/>
            <person name="Shiraishi A."/>
            <person name="Satake H."/>
            <person name="Nakayama K."/>
        </authorList>
    </citation>
    <scope>NUCLEOTIDE SEQUENCE</scope>
</reference>
<protein>
    <submittedName>
        <fullName evidence="2">Uncharacterized protein</fullName>
    </submittedName>
</protein>
<comment type="caution">
    <text evidence="2">The sequence shown here is derived from an EMBL/GenBank/DDBJ whole genome shotgun (WGS) entry which is preliminary data.</text>
</comment>
<keyword evidence="3" id="KW-1185">Reference proteome</keyword>
<dbReference type="EMBL" id="BQNB010020662">
    <property type="protein sequence ID" value="GJT98303.1"/>
    <property type="molecule type" value="Genomic_DNA"/>
</dbReference>
<evidence type="ECO:0000256" key="1">
    <source>
        <dbReference type="SAM" id="MobiDB-lite"/>
    </source>
</evidence>
<accession>A0ABQ5IG46</accession>
<gene>
    <name evidence="2" type="ORF">Tco_1093821</name>
</gene>
<sequence>MKARSTLMMDIPNEHQLKFNSIKDAKSLLEALEKRFRDILGENLLQDDVNQKLLRSLSPEWNTHAVVQPSSPQLTNEDLQQLHPDDLEEMDLRWQMAMLTMRARRFLKKTGRKLTVNGNETIRFDKSKVECYNYNNRRHFAKECRAPRNQDNRHRESSRRSVLVETTTSNVLVSCDGLGYDWSDQAEERPTNYALISDEEGLGEEDASKQGRIADIDANEDIYLVNVHTDEDMFGVNNLNGDEVFVDNVDVVKTAEETRSVVEDTVVIKKAQLVSAAEETVNATTTTTTTTTTTVIIDVEITLAQALAELKSAKSKADKVVILEPEQGTTITTLTTTTTATTITAASTRPRAKGIVIHEQEQAPTLTVSLQQPSQEVRDKGKGKMVEPDPDEELAFKLQAKEEEEERLAREKAQKVKEANIAWDDQRRKRFAAKRAEEKRNRPPTRAQQRSIMCTYLKNMKGWNPKSLKSKSFANIQELFNKAMKRVNTFVDYRAELVEESSKKAEAEIA</sequence>